<dbReference type="GO" id="GO:0004180">
    <property type="term" value="F:carboxypeptidase activity"/>
    <property type="evidence" value="ECO:0007669"/>
    <property type="project" value="UniProtKB-KW"/>
</dbReference>
<reference evidence="12 13" key="1">
    <citation type="submission" date="2019-03" db="EMBL/GenBank/DDBJ databases">
        <title>Genomic Encyclopedia of Type Strains, Phase IV (KMG-IV): sequencing the most valuable type-strain genomes for metagenomic binning, comparative biology and taxonomic classification.</title>
        <authorList>
            <person name="Goeker M."/>
        </authorList>
    </citation>
    <scope>NUCLEOTIDE SEQUENCE [LARGE SCALE GENOMIC DNA]</scope>
    <source>
        <strain evidence="12 13">DSM 45765</strain>
    </source>
</reference>
<name>A0A4R2R2M0_9PSEU</name>
<dbReference type="SUPFAM" id="SSF52025">
    <property type="entry name" value="PA domain"/>
    <property type="match status" value="1"/>
</dbReference>
<dbReference type="Gene3D" id="3.50.30.30">
    <property type="match status" value="1"/>
</dbReference>
<dbReference type="GO" id="GO:0004177">
    <property type="term" value="F:aminopeptidase activity"/>
    <property type="evidence" value="ECO:0007669"/>
    <property type="project" value="UniProtKB-KW"/>
</dbReference>
<dbReference type="PANTHER" id="PTHR12147:SF26">
    <property type="entry name" value="PEPTIDASE M28 DOMAIN-CONTAINING PROTEIN"/>
    <property type="match status" value="1"/>
</dbReference>
<dbReference type="Pfam" id="PF02225">
    <property type="entry name" value="PA"/>
    <property type="match status" value="1"/>
</dbReference>
<dbReference type="InterPro" id="IPR003137">
    <property type="entry name" value="PA_domain"/>
</dbReference>
<evidence type="ECO:0000256" key="8">
    <source>
        <dbReference type="SAM" id="MobiDB-lite"/>
    </source>
</evidence>
<dbReference type="RefSeq" id="WP_243658745.1">
    <property type="nucleotide sequence ID" value="NZ_SLXQ01000001.1"/>
</dbReference>
<dbReference type="EMBL" id="SLXQ01000001">
    <property type="protein sequence ID" value="TCP57000.1"/>
    <property type="molecule type" value="Genomic_DNA"/>
</dbReference>
<evidence type="ECO:0000256" key="9">
    <source>
        <dbReference type="SAM" id="SignalP"/>
    </source>
</evidence>
<feature type="compositionally biased region" description="Basic and acidic residues" evidence="8">
    <location>
        <begin position="477"/>
        <end position="487"/>
    </location>
</feature>
<evidence type="ECO:0000259" key="11">
    <source>
        <dbReference type="Pfam" id="PF04389"/>
    </source>
</evidence>
<sequence>MAVSRRALRTGATGLMLTAGLVLTCAPAGAENTPADLPDQLAEKVTADGLQRHLIALQRIADRNDGNRAAGTSGYDASLDYMAGKLTAAGFEVSTPTFDAATHEVTSESLAVSGKDIEVRTMTFAATTDEDGVRGPLAVVPESDATGCTAADYGSADYTDTIALIRRGGCDFAVKQRAAADAGAIGALISNNEPGILNGTLGGPENAVIPTGGISQADGDALADQSGAEVTFVTVSTTSEFTERNLIAQTRTGRADNVVTAGAHLDGVFDGPGINDNGSGSVALLETALKLGGSPDVPNAVRFAWWGAEEFGLQGSTKYVQSLSFEQQLDIAMYLNFDMVGSPNAGYFVYDGSGEEFGEPGPVGSDDIQNAFTRYFDSTGIATEPTEFDGRSDYLEFVNSGIPSGGLFTGGDGTKTEEQAAKWGGQAGENFDPCYHQKCDNLRNIDRTALERNAKAIAYVTASYGLSTEGVNGVPSREQRAQLRADTPKMATATAGSGSEQVR</sequence>
<gene>
    <name evidence="12" type="ORF">EV191_101952</name>
</gene>
<accession>A0A4R2R2M0</accession>
<dbReference type="InterPro" id="IPR007484">
    <property type="entry name" value="Peptidase_M28"/>
</dbReference>
<evidence type="ECO:0000256" key="4">
    <source>
        <dbReference type="ARBA" id="ARBA00022723"/>
    </source>
</evidence>
<feature type="compositionally biased region" description="Polar residues" evidence="8">
    <location>
        <begin position="494"/>
        <end position="503"/>
    </location>
</feature>
<organism evidence="12 13">
    <name type="scientific">Tamaricihabitans halophyticus</name>
    <dbReference type="NCBI Taxonomy" id="1262583"/>
    <lineage>
        <taxon>Bacteria</taxon>
        <taxon>Bacillati</taxon>
        <taxon>Actinomycetota</taxon>
        <taxon>Actinomycetes</taxon>
        <taxon>Pseudonocardiales</taxon>
        <taxon>Pseudonocardiaceae</taxon>
        <taxon>Tamaricihabitans</taxon>
    </lineage>
</organism>
<dbReference type="PANTHER" id="PTHR12147">
    <property type="entry name" value="METALLOPEPTIDASE M28 FAMILY MEMBER"/>
    <property type="match status" value="1"/>
</dbReference>
<evidence type="ECO:0000256" key="7">
    <source>
        <dbReference type="ARBA" id="ARBA00022833"/>
    </source>
</evidence>
<evidence type="ECO:0000259" key="10">
    <source>
        <dbReference type="Pfam" id="PF02225"/>
    </source>
</evidence>
<dbReference type="GO" id="GO:0046872">
    <property type="term" value="F:metal ion binding"/>
    <property type="evidence" value="ECO:0007669"/>
    <property type="project" value="UniProtKB-KW"/>
</dbReference>
<keyword evidence="12" id="KW-0121">Carboxypeptidase</keyword>
<feature type="region of interest" description="Disordered" evidence="8">
    <location>
        <begin position="469"/>
        <end position="503"/>
    </location>
</feature>
<comment type="caution">
    <text evidence="12">The sequence shown here is derived from an EMBL/GenBank/DDBJ whole genome shotgun (WGS) entry which is preliminary data.</text>
</comment>
<protein>
    <submittedName>
        <fullName evidence="12">Zn-dependent M28 family amino/carboxypeptidase</fullName>
    </submittedName>
</protein>
<evidence type="ECO:0000313" key="13">
    <source>
        <dbReference type="Proteomes" id="UP000294911"/>
    </source>
</evidence>
<feature type="chain" id="PRO_5020657863" evidence="9">
    <location>
        <begin position="31"/>
        <end position="503"/>
    </location>
</feature>
<keyword evidence="4" id="KW-0479">Metal-binding</keyword>
<dbReference type="AlphaFoldDB" id="A0A4R2R2M0"/>
<feature type="signal peptide" evidence="9">
    <location>
        <begin position="1"/>
        <end position="30"/>
    </location>
</feature>
<evidence type="ECO:0000313" key="12">
    <source>
        <dbReference type="EMBL" id="TCP57000.1"/>
    </source>
</evidence>
<evidence type="ECO:0000256" key="5">
    <source>
        <dbReference type="ARBA" id="ARBA00022729"/>
    </source>
</evidence>
<dbReference type="Gene3D" id="3.40.630.10">
    <property type="entry name" value="Zn peptidases"/>
    <property type="match status" value="1"/>
</dbReference>
<dbReference type="GO" id="GO:0008235">
    <property type="term" value="F:metalloexopeptidase activity"/>
    <property type="evidence" value="ECO:0007669"/>
    <property type="project" value="InterPro"/>
</dbReference>
<feature type="domain" description="PA" evidence="10">
    <location>
        <begin position="133"/>
        <end position="222"/>
    </location>
</feature>
<dbReference type="InterPro" id="IPR045175">
    <property type="entry name" value="M28_fam"/>
</dbReference>
<dbReference type="InterPro" id="IPR046450">
    <property type="entry name" value="PA_dom_sf"/>
</dbReference>
<keyword evidence="7" id="KW-0862">Zinc</keyword>
<dbReference type="GO" id="GO:0006508">
    <property type="term" value="P:proteolysis"/>
    <property type="evidence" value="ECO:0007669"/>
    <property type="project" value="UniProtKB-KW"/>
</dbReference>
<evidence type="ECO:0000256" key="2">
    <source>
        <dbReference type="ARBA" id="ARBA00022438"/>
    </source>
</evidence>
<keyword evidence="5 9" id="KW-0732">Signal</keyword>
<evidence type="ECO:0000256" key="6">
    <source>
        <dbReference type="ARBA" id="ARBA00022801"/>
    </source>
</evidence>
<comment type="similarity">
    <text evidence="1">Belongs to the peptidase M28 family. M28A subfamily.</text>
</comment>
<dbReference type="SUPFAM" id="SSF53187">
    <property type="entry name" value="Zn-dependent exopeptidases"/>
    <property type="match status" value="1"/>
</dbReference>
<dbReference type="Pfam" id="PF04389">
    <property type="entry name" value="Peptidase_M28"/>
    <property type="match status" value="1"/>
</dbReference>
<dbReference type="InterPro" id="IPR041756">
    <property type="entry name" value="M28_SGAP-like"/>
</dbReference>
<dbReference type="Proteomes" id="UP000294911">
    <property type="component" value="Unassembled WGS sequence"/>
</dbReference>
<feature type="domain" description="Peptidase M28" evidence="11">
    <location>
        <begin position="245"/>
        <end position="460"/>
    </location>
</feature>
<keyword evidence="6" id="KW-0378">Hydrolase</keyword>
<keyword evidence="2" id="KW-0031">Aminopeptidase</keyword>
<dbReference type="CDD" id="cd03876">
    <property type="entry name" value="M28_SGAP_like"/>
    <property type="match status" value="1"/>
</dbReference>
<evidence type="ECO:0000256" key="1">
    <source>
        <dbReference type="ARBA" id="ARBA00005957"/>
    </source>
</evidence>
<proteinExistence type="inferred from homology"/>
<keyword evidence="3" id="KW-0645">Protease</keyword>
<evidence type="ECO:0000256" key="3">
    <source>
        <dbReference type="ARBA" id="ARBA00022670"/>
    </source>
</evidence>
<keyword evidence="13" id="KW-1185">Reference proteome</keyword>